<dbReference type="EMBL" id="JBHTKB010000001">
    <property type="protein sequence ID" value="MFD0912462.1"/>
    <property type="molecule type" value="Genomic_DNA"/>
</dbReference>
<reference evidence="3" key="1">
    <citation type="journal article" date="2019" name="Int. J. Syst. Evol. Microbiol.">
        <title>The Global Catalogue of Microorganisms (GCM) 10K type strain sequencing project: providing services to taxonomists for standard genome sequencing and annotation.</title>
        <authorList>
            <consortium name="The Broad Institute Genomics Platform"/>
            <consortium name="The Broad Institute Genome Sequencing Center for Infectious Disease"/>
            <person name="Wu L."/>
            <person name="Ma J."/>
        </authorList>
    </citation>
    <scope>NUCLEOTIDE SEQUENCE [LARGE SCALE GENOMIC DNA]</scope>
    <source>
        <strain evidence="3">CCUG 58412</strain>
    </source>
</reference>
<protein>
    <submittedName>
        <fullName evidence="2">ABC transporter substrate-binding protein</fullName>
    </submittedName>
</protein>
<dbReference type="SUPFAM" id="SSF53850">
    <property type="entry name" value="Periplasmic binding protein-like II"/>
    <property type="match status" value="1"/>
</dbReference>
<proteinExistence type="predicted"/>
<organism evidence="2 3">
    <name type="scientific">Methylophilus luteus</name>
    <dbReference type="NCBI Taxonomy" id="640108"/>
    <lineage>
        <taxon>Bacteria</taxon>
        <taxon>Pseudomonadati</taxon>
        <taxon>Pseudomonadota</taxon>
        <taxon>Betaproteobacteria</taxon>
        <taxon>Nitrosomonadales</taxon>
        <taxon>Methylophilaceae</taxon>
        <taxon>Methylophilus</taxon>
    </lineage>
</organism>
<gene>
    <name evidence="2" type="ORF">ACFQ1Z_02775</name>
</gene>
<feature type="domain" description="SsuA/THI5-like" evidence="1">
    <location>
        <begin position="94"/>
        <end position="140"/>
    </location>
</feature>
<accession>A0ABW3F7T2</accession>
<dbReference type="Pfam" id="PF09084">
    <property type="entry name" value="NMT1"/>
    <property type="match status" value="1"/>
</dbReference>
<dbReference type="Gene3D" id="3.40.190.270">
    <property type="match status" value="1"/>
</dbReference>
<evidence type="ECO:0000313" key="2">
    <source>
        <dbReference type="EMBL" id="MFD0912462.1"/>
    </source>
</evidence>
<dbReference type="RefSeq" id="WP_379055419.1">
    <property type="nucleotide sequence ID" value="NZ_JBHTKB010000001.1"/>
</dbReference>
<dbReference type="PANTHER" id="PTHR30024">
    <property type="entry name" value="ALIPHATIC SULFONATES-BINDING PROTEIN-RELATED"/>
    <property type="match status" value="1"/>
</dbReference>
<evidence type="ECO:0000313" key="3">
    <source>
        <dbReference type="Proteomes" id="UP001597128"/>
    </source>
</evidence>
<sequence>MSSHSSVSNQVVNLWYTRCGAATASALAIRQQWLQQEFAGNGTQLHSLRDSESLEVRNSHFHHKQSGMFREGGNIPPIWAKGLGHDTVVVGITWLDEYQGIIVREDSNIHSVSDLKGKRLGIPDHANAVIDFQRGAAQHGFATAFELYGLVPADAKWVDIAAPSYDLTDGPRRERSEYKHVELEALNEGHVDAIFVRFARGVRLANTPGYRQLININEHHDPFVRVNNGTPRPVTVDRAFLNKHPDVVDRYLAVLLRTAAWAAAHPQEVVQLLAPENQSSSEAEVIASHGANVHLSFTPALSNQYVKGLEIQKNFLRDWGYVKQDFDIQDWIDPAPLARAEKLVKQQPEFTVFAAAQAA</sequence>
<dbReference type="Proteomes" id="UP001597128">
    <property type="component" value="Unassembled WGS sequence"/>
</dbReference>
<dbReference type="Gene3D" id="3.40.190.10">
    <property type="entry name" value="Periplasmic binding protein-like II"/>
    <property type="match status" value="1"/>
</dbReference>
<dbReference type="InterPro" id="IPR015168">
    <property type="entry name" value="SsuA/THI5"/>
</dbReference>
<keyword evidence="3" id="KW-1185">Reference proteome</keyword>
<evidence type="ECO:0000259" key="1">
    <source>
        <dbReference type="Pfam" id="PF09084"/>
    </source>
</evidence>
<comment type="caution">
    <text evidence="2">The sequence shown here is derived from an EMBL/GenBank/DDBJ whole genome shotgun (WGS) entry which is preliminary data.</text>
</comment>
<name>A0ABW3F7T2_9PROT</name>